<dbReference type="EMBL" id="JAZHXI010000013">
    <property type="protein sequence ID" value="KAL2064562.1"/>
    <property type="molecule type" value="Genomic_DNA"/>
</dbReference>
<dbReference type="Proteomes" id="UP001595075">
    <property type="component" value="Unassembled WGS sequence"/>
</dbReference>
<sequence length="196" mass="22333">MAGYSFGTMLSFERAKVLLANGDEVAFHGSFNLPPHIKDRMRQLDWAACILHLAYFLDLMGPDIDEIALRLAQSSREETISEIAQLVDQNRMAELSLTRDALGNWDDLSHDLQIMARDYEPSGSVRVMDVFVAEPLAIVAANKEEWKRNRLSNWANFCDSEQIFPDVDGEHYTMIGEKHVLSFQKIPRKALQHRGL</sequence>
<keyword evidence="2" id="KW-1185">Reference proteome</keyword>
<dbReference type="SUPFAM" id="SSF53474">
    <property type="entry name" value="alpha/beta-Hydrolases"/>
    <property type="match status" value="1"/>
</dbReference>
<proteinExistence type="predicted"/>
<dbReference type="InterPro" id="IPR029058">
    <property type="entry name" value="AB_hydrolase_fold"/>
</dbReference>
<gene>
    <name evidence="1" type="ORF">VTL71DRAFT_3699</name>
</gene>
<accession>A0ABR4C4X3</accession>
<dbReference type="Gene3D" id="3.40.50.1820">
    <property type="entry name" value="alpha/beta hydrolase"/>
    <property type="match status" value="1"/>
</dbReference>
<protein>
    <submittedName>
        <fullName evidence="1">Uncharacterized protein</fullName>
    </submittedName>
</protein>
<reference evidence="1 2" key="1">
    <citation type="journal article" date="2024" name="Commun. Biol.">
        <title>Comparative genomic analysis of thermophilic fungi reveals convergent evolutionary adaptations and gene losses.</title>
        <authorList>
            <person name="Steindorff A.S."/>
            <person name="Aguilar-Pontes M.V."/>
            <person name="Robinson A.J."/>
            <person name="Andreopoulos B."/>
            <person name="LaButti K."/>
            <person name="Kuo A."/>
            <person name="Mondo S."/>
            <person name="Riley R."/>
            <person name="Otillar R."/>
            <person name="Haridas S."/>
            <person name="Lipzen A."/>
            <person name="Grimwood J."/>
            <person name="Schmutz J."/>
            <person name="Clum A."/>
            <person name="Reid I.D."/>
            <person name="Moisan M.C."/>
            <person name="Butler G."/>
            <person name="Nguyen T.T.M."/>
            <person name="Dewar K."/>
            <person name="Conant G."/>
            <person name="Drula E."/>
            <person name="Henrissat B."/>
            <person name="Hansel C."/>
            <person name="Singer S."/>
            <person name="Hutchinson M.I."/>
            <person name="de Vries R.P."/>
            <person name="Natvig D.O."/>
            <person name="Powell A.J."/>
            <person name="Tsang A."/>
            <person name="Grigoriev I.V."/>
        </authorList>
    </citation>
    <scope>NUCLEOTIDE SEQUENCE [LARGE SCALE GENOMIC DNA]</scope>
    <source>
        <strain evidence="1 2">CBS 494.80</strain>
    </source>
</reference>
<evidence type="ECO:0000313" key="1">
    <source>
        <dbReference type="EMBL" id="KAL2064562.1"/>
    </source>
</evidence>
<organism evidence="1 2">
    <name type="scientific">Oculimacula yallundae</name>
    <dbReference type="NCBI Taxonomy" id="86028"/>
    <lineage>
        <taxon>Eukaryota</taxon>
        <taxon>Fungi</taxon>
        <taxon>Dikarya</taxon>
        <taxon>Ascomycota</taxon>
        <taxon>Pezizomycotina</taxon>
        <taxon>Leotiomycetes</taxon>
        <taxon>Helotiales</taxon>
        <taxon>Ploettnerulaceae</taxon>
        <taxon>Oculimacula</taxon>
    </lineage>
</organism>
<comment type="caution">
    <text evidence="1">The sequence shown here is derived from an EMBL/GenBank/DDBJ whole genome shotgun (WGS) entry which is preliminary data.</text>
</comment>
<evidence type="ECO:0000313" key="2">
    <source>
        <dbReference type="Proteomes" id="UP001595075"/>
    </source>
</evidence>
<name>A0ABR4C4X3_9HELO</name>